<feature type="region of interest" description="Disordered" evidence="1">
    <location>
        <begin position="153"/>
        <end position="195"/>
    </location>
</feature>
<evidence type="ECO:0000256" key="1">
    <source>
        <dbReference type="SAM" id="MobiDB-lite"/>
    </source>
</evidence>
<dbReference type="EMBL" id="JANPWB010000009">
    <property type="protein sequence ID" value="KAJ1149991.1"/>
    <property type="molecule type" value="Genomic_DNA"/>
</dbReference>
<feature type="region of interest" description="Disordered" evidence="1">
    <location>
        <begin position="87"/>
        <end position="123"/>
    </location>
</feature>
<sequence length="195" mass="22252">MIEPSQGLPQAQVLIACVHGDQRYYPVAVINVQWREETLKVGVLPHLDEDIIIGTDYAAFPLLLTKAGQEHTLKMWWKEVPYDAGEGVSRNPRDHLSKRQKRIQRQQYAQKPNETTRLGPGVTGKVCTVAGDFRQSQRDDPSLKNAWQQALNHEEHVRPMEKAERRRRDSSTKAGGGVPRTETYYHRLTSPESVM</sequence>
<comment type="caution">
    <text evidence="2">The sequence shown here is derived from an EMBL/GenBank/DDBJ whole genome shotgun (WGS) entry which is preliminary data.</text>
</comment>
<accession>A0AAV7RAZ8</accession>
<evidence type="ECO:0000313" key="3">
    <source>
        <dbReference type="Proteomes" id="UP001066276"/>
    </source>
</evidence>
<name>A0AAV7RAZ8_PLEWA</name>
<protein>
    <submittedName>
        <fullName evidence="2">Uncharacterized protein</fullName>
    </submittedName>
</protein>
<feature type="compositionally biased region" description="Polar residues" evidence="1">
    <location>
        <begin position="105"/>
        <end position="116"/>
    </location>
</feature>
<reference evidence="2" key="1">
    <citation type="journal article" date="2022" name="bioRxiv">
        <title>Sequencing and chromosome-scale assembly of the giantPleurodeles waltlgenome.</title>
        <authorList>
            <person name="Brown T."/>
            <person name="Elewa A."/>
            <person name="Iarovenko S."/>
            <person name="Subramanian E."/>
            <person name="Araus A.J."/>
            <person name="Petzold A."/>
            <person name="Susuki M."/>
            <person name="Suzuki K.-i.T."/>
            <person name="Hayashi T."/>
            <person name="Toyoda A."/>
            <person name="Oliveira C."/>
            <person name="Osipova E."/>
            <person name="Leigh N.D."/>
            <person name="Simon A."/>
            <person name="Yun M.H."/>
        </authorList>
    </citation>
    <scope>NUCLEOTIDE SEQUENCE</scope>
    <source>
        <strain evidence="2">20211129_DDA</strain>
        <tissue evidence="2">Liver</tissue>
    </source>
</reference>
<feature type="compositionally biased region" description="Basic and acidic residues" evidence="1">
    <location>
        <begin position="153"/>
        <end position="171"/>
    </location>
</feature>
<gene>
    <name evidence="2" type="ORF">NDU88_002789</name>
</gene>
<dbReference type="AlphaFoldDB" id="A0AAV7RAZ8"/>
<evidence type="ECO:0000313" key="2">
    <source>
        <dbReference type="EMBL" id="KAJ1149991.1"/>
    </source>
</evidence>
<proteinExistence type="predicted"/>
<organism evidence="2 3">
    <name type="scientific">Pleurodeles waltl</name>
    <name type="common">Iberian ribbed newt</name>
    <dbReference type="NCBI Taxonomy" id="8319"/>
    <lineage>
        <taxon>Eukaryota</taxon>
        <taxon>Metazoa</taxon>
        <taxon>Chordata</taxon>
        <taxon>Craniata</taxon>
        <taxon>Vertebrata</taxon>
        <taxon>Euteleostomi</taxon>
        <taxon>Amphibia</taxon>
        <taxon>Batrachia</taxon>
        <taxon>Caudata</taxon>
        <taxon>Salamandroidea</taxon>
        <taxon>Salamandridae</taxon>
        <taxon>Pleurodelinae</taxon>
        <taxon>Pleurodeles</taxon>
    </lineage>
</organism>
<keyword evidence="3" id="KW-1185">Reference proteome</keyword>
<dbReference type="Proteomes" id="UP001066276">
    <property type="component" value="Chromosome 5"/>
</dbReference>